<feature type="transmembrane region" description="Helical" evidence="2">
    <location>
        <begin position="142"/>
        <end position="169"/>
    </location>
</feature>
<dbReference type="EMBL" id="FNPI01000007">
    <property type="protein sequence ID" value="SDZ17944.1"/>
    <property type="molecule type" value="Genomic_DNA"/>
</dbReference>
<feature type="domain" description="Zinc-ribbon" evidence="3">
    <location>
        <begin position="3"/>
        <end position="23"/>
    </location>
</feature>
<evidence type="ECO:0000313" key="5">
    <source>
        <dbReference type="Proteomes" id="UP000198935"/>
    </source>
</evidence>
<dbReference type="InterPro" id="IPR026870">
    <property type="entry name" value="Zinc_ribbon_dom"/>
</dbReference>
<keyword evidence="2" id="KW-0812">Transmembrane</keyword>
<evidence type="ECO:0000313" key="4">
    <source>
        <dbReference type="EMBL" id="SDZ17944.1"/>
    </source>
</evidence>
<protein>
    <submittedName>
        <fullName evidence="4">Zinc-ribbon domain-containing protein</fullName>
    </submittedName>
</protein>
<feature type="transmembrane region" description="Helical" evidence="2">
    <location>
        <begin position="181"/>
        <end position="201"/>
    </location>
</feature>
<dbReference type="STRING" id="1503961.SAMN05421736_10790"/>
<dbReference type="InterPro" id="IPR046481">
    <property type="entry name" value="DUF6574"/>
</dbReference>
<keyword evidence="2" id="KW-1133">Transmembrane helix</keyword>
<dbReference type="AlphaFoldDB" id="A0A1H3QWM1"/>
<keyword evidence="2" id="KW-0472">Membrane</keyword>
<accession>A0A1H3QWM1</accession>
<evidence type="ECO:0000259" key="3">
    <source>
        <dbReference type="Pfam" id="PF13240"/>
    </source>
</evidence>
<feature type="transmembrane region" description="Helical" evidence="2">
    <location>
        <begin position="101"/>
        <end position="122"/>
    </location>
</feature>
<dbReference type="Proteomes" id="UP000198935">
    <property type="component" value="Unassembled WGS sequence"/>
</dbReference>
<evidence type="ECO:0000256" key="2">
    <source>
        <dbReference type="SAM" id="Phobius"/>
    </source>
</evidence>
<feature type="region of interest" description="Disordered" evidence="1">
    <location>
        <begin position="32"/>
        <end position="61"/>
    </location>
</feature>
<name>A0A1H3QWM1_9BACI</name>
<dbReference type="Pfam" id="PF20214">
    <property type="entry name" value="DUF6574"/>
    <property type="match status" value="1"/>
</dbReference>
<evidence type="ECO:0000256" key="1">
    <source>
        <dbReference type="SAM" id="MobiDB-lite"/>
    </source>
</evidence>
<organism evidence="4 5">
    <name type="scientific">Evansella caseinilytica</name>
    <dbReference type="NCBI Taxonomy" id="1503961"/>
    <lineage>
        <taxon>Bacteria</taxon>
        <taxon>Bacillati</taxon>
        <taxon>Bacillota</taxon>
        <taxon>Bacilli</taxon>
        <taxon>Bacillales</taxon>
        <taxon>Bacillaceae</taxon>
        <taxon>Evansella</taxon>
    </lineage>
</organism>
<sequence>MNCLNCGNELQSVDKFCIKCGTMVEREDETAATAAVHHASGDGQNQNAGGATNQQPGTGNTKSAEFIEEARKTSKHYWNFFLEMIKAPTVRAFNNTSNDFIYGYINIFVLALFLGLGMYFQARAAMAGVSSYFGVSVSFVDTFFPMFLYSAISTFVLAALLFAGLKLLLKVNISFHACLGRFGALLSIPVILSAAYLIFAFTGLQMMIILLLMLVLVGVQIALILSLFSYRKQATAAFDPIFTLLVIYAVYGILFGGTADIFRDNLMNQFFLF</sequence>
<feature type="transmembrane region" description="Helical" evidence="2">
    <location>
        <begin position="207"/>
        <end position="230"/>
    </location>
</feature>
<proteinExistence type="predicted"/>
<reference evidence="5" key="1">
    <citation type="submission" date="2016-10" db="EMBL/GenBank/DDBJ databases">
        <authorList>
            <person name="Varghese N."/>
            <person name="Submissions S."/>
        </authorList>
    </citation>
    <scope>NUCLEOTIDE SEQUENCE [LARGE SCALE GENOMIC DNA]</scope>
    <source>
        <strain evidence="5">SP</strain>
    </source>
</reference>
<feature type="transmembrane region" description="Helical" evidence="2">
    <location>
        <begin position="242"/>
        <end position="262"/>
    </location>
</feature>
<keyword evidence="5" id="KW-1185">Reference proteome</keyword>
<gene>
    <name evidence="4" type="ORF">SAMN05421736_10790</name>
</gene>
<feature type="compositionally biased region" description="Low complexity" evidence="1">
    <location>
        <begin position="41"/>
        <end position="55"/>
    </location>
</feature>
<dbReference type="Pfam" id="PF13240">
    <property type="entry name" value="Zn_Ribbon_1"/>
    <property type="match status" value="1"/>
</dbReference>